<dbReference type="Proteomes" id="UP000805649">
    <property type="component" value="Unassembled WGS sequence"/>
</dbReference>
<gene>
    <name evidence="1" type="ORF">CTRU02_211684</name>
</gene>
<comment type="caution">
    <text evidence="1">The sequence shown here is derived from an EMBL/GenBank/DDBJ whole genome shotgun (WGS) entry which is preliminary data.</text>
</comment>
<evidence type="ECO:0000313" key="2">
    <source>
        <dbReference type="Proteomes" id="UP000805649"/>
    </source>
</evidence>
<dbReference type="EMBL" id="VUJX02000008">
    <property type="protein sequence ID" value="KAL0932721.1"/>
    <property type="molecule type" value="Genomic_DNA"/>
</dbReference>
<evidence type="ECO:0000313" key="1">
    <source>
        <dbReference type="EMBL" id="KAL0932721.1"/>
    </source>
</evidence>
<accession>A0ACC3YLW9</accession>
<keyword evidence="1" id="KW-0378">Hydrolase</keyword>
<reference evidence="1 2" key="1">
    <citation type="journal article" date="2020" name="Phytopathology">
        <title>Genome Sequence Resources of Colletotrichum truncatum, C. plurivorum, C. musicola, and C. sojae: Four Species Pathogenic to Soybean (Glycine max).</title>
        <authorList>
            <person name="Rogerio F."/>
            <person name="Boufleur T.R."/>
            <person name="Ciampi-Guillardi M."/>
            <person name="Sukno S.A."/>
            <person name="Thon M.R."/>
            <person name="Massola Junior N.S."/>
            <person name="Baroncelli R."/>
        </authorList>
    </citation>
    <scope>NUCLEOTIDE SEQUENCE [LARGE SCALE GENOMIC DNA]</scope>
    <source>
        <strain evidence="1 2">CMES1059</strain>
    </source>
</reference>
<organism evidence="1 2">
    <name type="scientific">Colletotrichum truncatum</name>
    <name type="common">Anthracnose fungus</name>
    <name type="synonym">Colletotrichum capsici</name>
    <dbReference type="NCBI Taxonomy" id="5467"/>
    <lineage>
        <taxon>Eukaryota</taxon>
        <taxon>Fungi</taxon>
        <taxon>Dikarya</taxon>
        <taxon>Ascomycota</taxon>
        <taxon>Pezizomycotina</taxon>
        <taxon>Sordariomycetes</taxon>
        <taxon>Hypocreomycetidae</taxon>
        <taxon>Glomerellales</taxon>
        <taxon>Glomerellaceae</taxon>
        <taxon>Colletotrichum</taxon>
        <taxon>Colletotrichum truncatum species complex</taxon>
    </lineage>
</organism>
<protein>
    <submittedName>
        <fullName evidence="1">Peptidyl-trna hydrolase</fullName>
    </submittedName>
</protein>
<proteinExistence type="predicted"/>
<name>A0ACC3YLW9_COLTU</name>
<sequence length="206" mass="22650">MTTQKLFNPRFLLISLGNPAPYTDTLHSAGHHALKQLQGLLSPSQPAFKRTDLFGKSCKASIGDKYTLVQCPTLMNVSGGFTAKAWQKALATQENPADLHLVVVHDDLEEDLGVVKMRKWKSSHRGHNGIKSILARLREADYPGAKWARISVGIGRPDAREKATVANYVLRPMTADEILTLEDKAAPGVLDCLLEWEKQLAARAGK</sequence>
<keyword evidence="2" id="KW-1185">Reference proteome</keyword>